<dbReference type="EMBL" id="VFWZ01000002">
    <property type="protein sequence ID" value="TPN87067.1"/>
    <property type="molecule type" value="Genomic_DNA"/>
</dbReference>
<comment type="caution">
    <text evidence="1">The sequence shown here is derived from an EMBL/GenBank/DDBJ whole genome shotgun (WGS) entry which is preliminary data.</text>
</comment>
<reference evidence="1 2" key="1">
    <citation type="submission" date="2019-06" db="EMBL/GenBank/DDBJ databases">
        <authorList>
            <person name="Meng X."/>
        </authorList>
    </citation>
    <scope>NUCLEOTIDE SEQUENCE [LARGE SCALE GENOMIC DNA]</scope>
    <source>
        <strain evidence="1 2">M625</strain>
    </source>
</reference>
<organism evidence="1 2">
    <name type="scientific">Aquimarina algicola</name>
    <dbReference type="NCBI Taxonomy" id="2589995"/>
    <lineage>
        <taxon>Bacteria</taxon>
        <taxon>Pseudomonadati</taxon>
        <taxon>Bacteroidota</taxon>
        <taxon>Flavobacteriia</taxon>
        <taxon>Flavobacteriales</taxon>
        <taxon>Flavobacteriaceae</taxon>
        <taxon>Aquimarina</taxon>
    </lineage>
</organism>
<keyword evidence="2" id="KW-1185">Reference proteome</keyword>
<sequence>MSISEIYESGIQKNNLAHFASIVNMAFIDGALNDEEKGLLSKFADKFDISEEQYSEVIKNPKRFALEAVSSKEERLHHLFDLFKMIFADNYVDPHEIKLIHQYAIGLGCSEDRALELIKKSIRIFQGKIDFEEYQYLIEKDQ</sequence>
<dbReference type="Proteomes" id="UP000315540">
    <property type="component" value="Unassembled WGS sequence"/>
</dbReference>
<proteinExistence type="predicted"/>
<dbReference type="AlphaFoldDB" id="A0A504J886"/>
<name>A0A504J886_9FLAO</name>
<evidence type="ECO:0000313" key="2">
    <source>
        <dbReference type="Proteomes" id="UP000315540"/>
    </source>
</evidence>
<dbReference type="Gene3D" id="1.10.3680.10">
    <property type="entry name" value="TerB-like"/>
    <property type="match status" value="1"/>
</dbReference>
<dbReference type="OrthoDB" id="981083at2"/>
<protein>
    <submittedName>
        <fullName evidence="1">TerB family tellurite resistance protein</fullName>
    </submittedName>
</protein>
<accession>A0A504J886</accession>
<evidence type="ECO:0000313" key="1">
    <source>
        <dbReference type="EMBL" id="TPN87067.1"/>
    </source>
</evidence>
<dbReference type="RefSeq" id="WP_140591163.1">
    <property type="nucleotide sequence ID" value="NZ_VFWZ01000002.1"/>
</dbReference>
<gene>
    <name evidence="1" type="ORF">FHK87_05600</name>
</gene>
<dbReference type="InterPro" id="IPR029024">
    <property type="entry name" value="TerB-like"/>
</dbReference>
<dbReference type="SUPFAM" id="SSF158682">
    <property type="entry name" value="TerB-like"/>
    <property type="match status" value="1"/>
</dbReference>